<dbReference type="PIRSF" id="PIRSF032025">
    <property type="entry name" value="UCP032025"/>
    <property type="match status" value="1"/>
</dbReference>
<dbReference type="Proteomes" id="UP000291301">
    <property type="component" value="Unassembled WGS sequence"/>
</dbReference>
<evidence type="ECO:0000313" key="2">
    <source>
        <dbReference type="Proteomes" id="UP000291301"/>
    </source>
</evidence>
<gene>
    <name evidence="1" type="ORF">E0D97_14620</name>
</gene>
<proteinExistence type="predicted"/>
<dbReference type="EMBL" id="SJST01000006">
    <property type="protein sequence ID" value="TCD13228.1"/>
    <property type="molecule type" value="Genomic_DNA"/>
</dbReference>
<organism evidence="1 2">
    <name type="scientific">Oricola cellulosilytica</name>
    <dbReference type="NCBI Taxonomy" id="1429082"/>
    <lineage>
        <taxon>Bacteria</taxon>
        <taxon>Pseudomonadati</taxon>
        <taxon>Pseudomonadota</taxon>
        <taxon>Alphaproteobacteria</taxon>
        <taxon>Hyphomicrobiales</taxon>
        <taxon>Ahrensiaceae</taxon>
        <taxon>Oricola</taxon>
    </lineage>
</organism>
<evidence type="ECO:0000313" key="1">
    <source>
        <dbReference type="EMBL" id="TCD13228.1"/>
    </source>
</evidence>
<dbReference type="RefSeq" id="WP_131570245.1">
    <property type="nucleotide sequence ID" value="NZ_JAINFK010000005.1"/>
</dbReference>
<name>A0A4R0PB72_9HYPH</name>
<dbReference type="Pfam" id="PF07370">
    <property type="entry name" value="DUF1489"/>
    <property type="match status" value="1"/>
</dbReference>
<sequence length="145" mass="16296">MALHLIKLCVGADSVEDLRGWIDFRLGQQRGAGREPRQVHTTRMTPKRAGEIVGTGSLYWVIKGRVQCRQRILDLEPFTDGEGISRCNIVLEPKLVLTRSQPKRPFQGWRYFKEEDVPADLKSGEEGLAVLPAGMRNELADLGLI</sequence>
<dbReference type="OrthoDB" id="9798292at2"/>
<reference evidence="1 2" key="1">
    <citation type="journal article" date="2015" name="Antonie Van Leeuwenhoek">
        <title>Oricola cellulosilytica gen. nov., sp. nov., a cellulose-degrading bacterium of the family Phyllobacteriaceae isolated from surface seashore water, and emended descriptions of Mesorhizobium loti and Phyllobacterium myrsinacearum.</title>
        <authorList>
            <person name="Hameed A."/>
            <person name="Shahina M."/>
            <person name="Lai W.A."/>
            <person name="Lin S.Y."/>
            <person name="Young L.S."/>
            <person name="Liu Y.C."/>
            <person name="Hsu Y.H."/>
            <person name="Young C.C."/>
        </authorList>
    </citation>
    <scope>NUCLEOTIDE SEQUENCE [LARGE SCALE GENOMIC DNA]</scope>
    <source>
        <strain evidence="1 2">KCTC 52183</strain>
    </source>
</reference>
<keyword evidence="2" id="KW-1185">Reference proteome</keyword>
<comment type="caution">
    <text evidence="1">The sequence shown here is derived from an EMBL/GenBank/DDBJ whole genome shotgun (WGS) entry which is preliminary data.</text>
</comment>
<dbReference type="InterPro" id="IPR008320">
    <property type="entry name" value="UCP032025"/>
</dbReference>
<protein>
    <submittedName>
        <fullName evidence="1">DUF1489 family protein</fullName>
    </submittedName>
</protein>
<dbReference type="AlphaFoldDB" id="A0A4R0PB72"/>
<accession>A0A4R0PB72</accession>